<dbReference type="Gramene" id="TraesMAC5D03G03158940.1">
    <property type="protein sequence ID" value="TraesMAC5D03G03158940.1.CDS1"/>
    <property type="gene ID" value="TraesMAC5D03G03158940"/>
</dbReference>
<dbReference type="Gramene" id="TraesCS5D03G0738500.1">
    <property type="protein sequence ID" value="TraesCS5D03G0738500.1.CDS1"/>
    <property type="gene ID" value="TraesCS5D03G0738500"/>
</dbReference>
<dbReference type="Gramene" id="TraesPARA_EIv1.0_1839510.1">
    <property type="protein sequence ID" value="TraesPARA_EIv1.0_1839510.1.CDS1"/>
    <property type="gene ID" value="TraesPARA_EIv1.0_1839510"/>
</dbReference>
<dbReference type="Gramene" id="TraesLAC5D03G03115750.1">
    <property type="protein sequence ID" value="TraesLAC5D03G03115750.1.CDS1"/>
    <property type="gene ID" value="TraesLAC5D03G03115750"/>
</dbReference>
<evidence type="ECO:0000313" key="1">
    <source>
        <dbReference type="EnsemblPlants" id="TraesCS5D02G327600.1.cds1"/>
    </source>
</evidence>
<dbReference type="Gramene" id="TraesLDM5D03G03164900.1">
    <property type="protein sequence ID" value="TraesLDM5D03G03164900.1.CDS1"/>
    <property type="gene ID" value="TraesLDM5D03G03164900"/>
</dbReference>
<dbReference type="Gramene" id="TraesCAD_scaffold_091318_01G000300.1">
    <property type="protein sequence ID" value="TraesCAD_scaffold_091318_01G000300.1"/>
    <property type="gene ID" value="TraesCAD_scaffold_091318_01G000300"/>
</dbReference>
<dbReference type="OrthoDB" id="708859at2759"/>
<dbReference type="EnsemblPlants" id="TraesCS5D02G327600.1">
    <property type="protein sequence ID" value="TraesCS5D02G327600.1.cds1"/>
    <property type="gene ID" value="TraesCS5D02G327600"/>
</dbReference>
<accession>A0A3B6MVN4</accession>
<organism evidence="1">
    <name type="scientific">Triticum aestivum</name>
    <name type="common">Wheat</name>
    <dbReference type="NCBI Taxonomy" id="4565"/>
    <lineage>
        <taxon>Eukaryota</taxon>
        <taxon>Viridiplantae</taxon>
        <taxon>Streptophyta</taxon>
        <taxon>Embryophyta</taxon>
        <taxon>Tracheophyta</taxon>
        <taxon>Spermatophyta</taxon>
        <taxon>Magnoliopsida</taxon>
        <taxon>Liliopsida</taxon>
        <taxon>Poales</taxon>
        <taxon>Poaceae</taxon>
        <taxon>BOP clade</taxon>
        <taxon>Pooideae</taxon>
        <taxon>Triticodae</taxon>
        <taxon>Triticeae</taxon>
        <taxon>Triticinae</taxon>
        <taxon>Triticum</taxon>
    </lineage>
</organism>
<protein>
    <submittedName>
        <fullName evidence="1">Uncharacterized protein</fullName>
    </submittedName>
</protein>
<evidence type="ECO:0000313" key="2">
    <source>
        <dbReference type="Proteomes" id="UP000019116"/>
    </source>
</evidence>
<dbReference type="AlphaFoldDB" id="A0A3B6MVN4"/>
<dbReference type="Gramene" id="TraesARI5D03G03113840.1">
    <property type="protein sequence ID" value="TraesARI5D03G03113840.1.CDS1"/>
    <property type="gene ID" value="TraesARI5D03G03113840"/>
</dbReference>
<dbReference type="Gramene" id="TraesWEE_scaffold_119114_01G000100.1">
    <property type="protein sequence ID" value="TraesWEE_scaffold_119114_01G000100.1"/>
    <property type="gene ID" value="TraesWEE_scaffold_119114_01G000100"/>
</dbReference>
<dbReference type="Gramene" id="TraesSYM5D03G03100500.1">
    <property type="protein sequence ID" value="TraesSYM5D03G03100500.1.CDS1"/>
    <property type="gene ID" value="TraesSYM5D03G03100500"/>
</dbReference>
<dbReference type="Gramene" id="TraesCLE_scaffold_062983_01G000100.1">
    <property type="protein sequence ID" value="TraesCLE_scaffold_062983_01G000100.1"/>
    <property type="gene ID" value="TraesCLE_scaffold_062983_01G000100"/>
</dbReference>
<dbReference type="Gramene" id="TraesJAG5D03G03157480.1">
    <property type="protein sequence ID" value="TraesJAG5D03G03157480.1.CDS1"/>
    <property type="gene ID" value="TraesJAG5D03G03157480"/>
</dbReference>
<reference evidence="1" key="1">
    <citation type="submission" date="2018-08" db="EMBL/GenBank/DDBJ databases">
        <authorList>
            <person name="Rossello M."/>
        </authorList>
    </citation>
    <scope>NUCLEOTIDE SEQUENCE [LARGE SCALE GENOMIC DNA]</scope>
    <source>
        <strain evidence="1">cv. Chinese Spring</strain>
    </source>
</reference>
<dbReference type="Gramene" id="TraesRN5D0100772900.1">
    <property type="protein sequence ID" value="TraesRN5D0100772900.1"/>
    <property type="gene ID" value="TraesRN5D0100772900"/>
</dbReference>
<dbReference type="Gramene" id="TraesJUL5D03G03185140.1">
    <property type="protein sequence ID" value="TraesJUL5D03G03185140.1.CDS1"/>
    <property type="gene ID" value="TraesJUL5D03G03185140"/>
</dbReference>
<dbReference type="Gramene" id="TraesSTA5D03G03151150.1">
    <property type="protein sequence ID" value="TraesSTA5D03G03151150.1.CDS1"/>
    <property type="gene ID" value="TraesSTA5D03G03151150"/>
</dbReference>
<keyword evidence="2" id="KW-1185">Reference proteome</keyword>
<sequence>MADGKKSSSGFWATVASCFRPPKAVASTAGRTTTYDPVAGMVAAAKHFSGAHKINFG</sequence>
<dbReference type="Gramene" id="TraesROB_scaffold_065371_01G000100.1">
    <property type="protein sequence ID" value="TraesROB_scaffold_065371_01G000100.1"/>
    <property type="gene ID" value="TraesROB_scaffold_065371_01G000100"/>
</dbReference>
<dbReference type="Gramene" id="TraesNOR5D03G03189710.1">
    <property type="protein sequence ID" value="TraesNOR5D03G03189710.1.CDS1"/>
    <property type="gene ID" value="TraesNOR5D03G03189710"/>
</dbReference>
<reference evidence="1" key="2">
    <citation type="submission" date="2018-10" db="UniProtKB">
        <authorList>
            <consortium name="EnsemblPlants"/>
        </authorList>
    </citation>
    <scope>IDENTIFICATION</scope>
</reference>
<dbReference type="PROSITE" id="PS51257">
    <property type="entry name" value="PROKAR_LIPOPROTEIN"/>
    <property type="match status" value="1"/>
</dbReference>
<name>A0A3B6MVN4_WHEAT</name>
<dbReference type="Gramene" id="TraesCS5D02G327600.1">
    <property type="protein sequence ID" value="TraesCS5D02G327600.1.cds1"/>
    <property type="gene ID" value="TraesCS5D02G327600"/>
</dbReference>
<dbReference type="Proteomes" id="UP000019116">
    <property type="component" value="Chromosome 5D"/>
</dbReference>
<proteinExistence type="predicted"/>